<dbReference type="InterPro" id="IPR045000">
    <property type="entry name" value="TR"/>
</dbReference>
<accession>A0A7J6HV53</accession>
<evidence type="ECO:0000256" key="2">
    <source>
        <dbReference type="ARBA" id="ARBA00023002"/>
    </source>
</evidence>
<reference evidence="3 4" key="1">
    <citation type="journal article" date="2020" name="bioRxiv">
        <title>Sequence and annotation of 42 cannabis genomes reveals extensive copy number variation in cannabinoid synthesis and pathogen resistance genes.</title>
        <authorList>
            <person name="Mckernan K.J."/>
            <person name="Helbert Y."/>
            <person name="Kane L.T."/>
            <person name="Ebling H."/>
            <person name="Zhang L."/>
            <person name="Liu B."/>
            <person name="Eaton Z."/>
            <person name="Mclaughlin S."/>
            <person name="Kingan S."/>
            <person name="Baybayan P."/>
            <person name="Concepcion G."/>
            <person name="Jordan M."/>
            <person name="Riva A."/>
            <person name="Barbazuk W."/>
            <person name="Harkins T."/>
        </authorList>
    </citation>
    <scope>NUCLEOTIDE SEQUENCE [LARGE SCALE GENOMIC DNA]</scope>
    <source>
        <strain evidence="4">cv. Jamaican Lion 4</strain>
        <tissue evidence="3">Leaf</tissue>
    </source>
</reference>
<dbReference type="EMBL" id="JAATIQ010000022">
    <property type="protein sequence ID" value="KAF4399093.1"/>
    <property type="molecule type" value="Genomic_DNA"/>
</dbReference>
<keyword evidence="1" id="KW-0521">NADP</keyword>
<dbReference type="AlphaFoldDB" id="A0A7J6HV53"/>
<proteinExistence type="predicted"/>
<dbReference type="PANTHER" id="PTHR42898">
    <property type="entry name" value="TROPINONE REDUCTASE"/>
    <property type="match status" value="1"/>
</dbReference>
<dbReference type="Proteomes" id="UP000583929">
    <property type="component" value="Unassembled WGS sequence"/>
</dbReference>
<organism evidence="3 4">
    <name type="scientific">Cannabis sativa</name>
    <name type="common">Hemp</name>
    <name type="synonym">Marijuana</name>
    <dbReference type="NCBI Taxonomy" id="3483"/>
    <lineage>
        <taxon>Eukaryota</taxon>
        <taxon>Viridiplantae</taxon>
        <taxon>Streptophyta</taxon>
        <taxon>Embryophyta</taxon>
        <taxon>Tracheophyta</taxon>
        <taxon>Spermatophyta</taxon>
        <taxon>Magnoliopsida</taxon>
        <taxon>eudicotyledons</taxon>
        <taxon>Gunneridae</taxon>
        <taxon>Pentapetalae</taxon>
        <taxon>rosids</taxon>
        <taxon>fabids</taxon>
        <taxon>Rosales</taxon>
        <taxon>Cannabaceae</taxon>
        <taxon>Cannabis</taxon>
    </lineage>
</organism>
<keyword evidence="2" id="KW-0560">Oxidoreductase</keyword>
<evidence type="ECO:0000256" key="1">
    <source>
        <dbReference type="ARBA" id="ARBA00022857"/>
    </source>
</evidence>
<gene>
    <name evidence="3" type="ORF">G4B88_023687</name>
</gene>
<evidence type="ECO:0000313" key="3">
    <source>
        <dbReference type="EMBL" id="KAF4399093.1"/>
    </source>
</evidence>
<protein>
    <submittedName>
        <fullName evidence="3">Uncharacterized protein</fullName>
    </submittedName>
</protein>
<evidence type="ECO:0000313" key="4">
    <source>
        <dbReference type="Proteomes" id="UP000583929"/>
    </source>
</evidence>
<dbReference type="PANTHER" id="PTHR42898:SF2">
    <property type="entry name" value="ENOYL-(ACYL CARRIER) REDUCTASE"/>
    <property type="match status" value="1"/>
</dbReference>
<keyword evidence="4" id="KW-1185">Reference proteome</keyword>
<sequence length="115" mass="12988">MHRFSVMTTPISKLSSLVELAGSGAIRTQTLAHAIVEELLGLGAKVHTCSQNAKELSSCLMGWENLGFESAMCRKRAQRERPMEIVSSVFDGKLNILLLKIRIVWERESFKRKRE</sequence>
<comment type="caution">
    <text evidence="3">The sequence shown here is derived from an EMBL/GenBank/DDBJ whole genome shotgun (WGS) entry which is preliminary data.</text>
</comment>
<dbReference type="GO" id="GO:0016491">
    <property type="term" value="F:oxidoreductase activity"/>
    <property type="evidence" value="ECO:0007669"/>
    <property type="project" value="UniProtKB-KW"/>
</dbReference>
<name>A0A7J6HV53_CANSA</name>